<evidence type="ECO:0000313" key="3">
    <source>
        <dbReference type="Proteomes" id="UP001202961"/>
    </source>
</evidence>
<dbReference type="Proteomes" id="UP001202961">
    <property type="component" value="Unassembled WGS sequence"/>
</dbReference>
<keyword evidence="1" id="KW-0812">Transmembrane</keyword>
<dbReference type="RefSeq" id="WP_250932086.1">
    <property type="nucleotide sequence ID" value="NZ_JAMQBK010000081.1"/>
</dbReference>
<keyword evidence="1" id="KW-0472">Membrane</keyword>
<name>A0ABT0UBN2_9BACT</name>
<proteinExistence type="predicted"/>
<evidence type="ECO:0000313" key="2">
    <source>
        <dbReference type="EMBL" id="MCM2374196.1"/>
    </source>
</evidence>
<dbReference type="EMBL" id="JAMQBK010000081">
    <property type="protein sequence ID" value="MCM2374196.1"/>
    <property type="molecule type" value="Genomic_DNA"/>
</dbReference>
<gene>
    <name evidence="2" type="ORF">NB063_26570</name>
</gene>
<feature type="transmembrane region" description="Helical" evidence="1">
    <location>
        <begin position="21"/>
        <end position="43"/>
    </location>
</feature>
<accession>A0ABT0UBN2</accession>
<reference evidence="2 3" key="1">
    <citation type="journal article" date="2022" name="Syst. Appl. Microbiol.">
        <title>Rhodopirellula aestuarii sp. nov., a novel member of the genus Rhodopirellula isolated from brackish sediments collected in the Tagus River estuary, Portugal.</title>
        <authorList>
            <person name="Vitorino I.R."/>
            <person name="Klimek D."/>
            <person name="Calusinska M."/>
            <person name="Lobo-da-Cunha A."/>
            <person name="Vasconcelos V."/>
            <person name="Lage O.M."/>
        </authorList>
    </citation>
    <scope>NUCLEOTIDE SEQUENCE [LARGE SCALE GENOMIC DNA]</scope>
    <source>
        <strain evidence="2 3">ICT_H3.1</strain>
    </source>
</reference>
<organism evidence="2 3">
    <name type="scientific">Aporhodopirellula aestuarii</name>
    <dbReference type="NCBI Taxonomy" id="2950107"/>
    <lineage>
        <taxon>Bacteria</taxon>
        <taxon>Pseudomonadati</taxon>
        <taxon>Planctomycetota</taxon>
        <taxon>Planctomycetia</taxon>
        <taxon>Pirellulales</taxon>
        <taxon>Pirellulaceae</taxon>
        <taxon>Aporhodopirellula</taxon>
    </lineage>
</organism>
<protein>
    <submittedName>
        <fullName evidence="2">Uncharacterized protein</fullName>
    </submittedName>
</protein>
<keyword evidence="1" id="KW-1133">Transmembrane helix</keyword>
<evidence type="ECO:0000256" key="1">
    <source>
        <dbReference type="SAM" id="Phobius"/>
    </source>
</evidence>
<comment type="caution">
    <text evidence="2">The sequence shown here is derived from an EMBL/GenBank/DDBJ whole genome shotgun (WGS) entry which is preliminary data.</text>
</comment>
<sequence>MQKLKGTAFVCRLVVALRDDVVLEAIIAAIQLTLQSLAFAAFWHAQATTRMCFLKARVPFNVHARDTQELFQKMAICFLAAALKRQAALRRMKLAVEEDSESLIARTFLGHASKTPRCIMEGR</sequence>
<keyword evidence="3" id="KW-1185">Reference proteome</keyword>